<feature type="transmembrane region" description="Helical" evidence="8">
    <location>
        <begin position="334"/>
        <end position="351"/>
    </location>
</feature>
<dbReference type="PANTHER" id="PTHR47797:SF1">
    <property type="entry name" value="CYTOCHROME B561 DOMAIN-CONTAINING PROTEIN-RELATED"/>
    <property type="match status" value="1"/>
</dbReference>
<keyword evidence="9" id="KW-0732">Signal</keyword>
<dbReference type="GO" id="GO:0016020">
    <property type="term" value="C:membrane"/>
    <property type="evidence" value="ECO:0007669"/>
    <property type="project" value="UniProtKB-SubCell"/>
</dbReference>
<evidence type="ECO:0000256" key="2">
    <source>
        <dbReference type="ARBA" id="ARBA00022448"/>
    </source>
</evidence>
<evidence type="ECO:0000256" key="9">
    <source>
        <dbReference type="SAM" id="SignalP"/>
    </source>
</evidence>
<sequence>MLVFNYGRLALAAIAGTLCMGRSHAQSTDETAAAAVFFSPERDLAFALNVPDDDSTEDLYFTLQIPTGIAWGAVGLGSDTMAGALMLMAYSSSSGQNLTLSPRLASGHSEPVYTPDINVEALPGTGLVNETTYVYNGRCGNCRSWSTGGIDVKSTAQNMLYATGESGDVRSDDVQFSLSMHFNYGSFTVDMQRATGPGGSPEIVPTDEPVLVAAVQGESVEGHKDKVAMAHALIMILCFLGLFPFGTLVLRLGNWVRWHAVNQGIALVLVILGFGTGVLTSGFYNRSKNFNSAHQVIGILVFAFVIIQFGLGFMHHRVFKKTQQTTKMAPVHVWLGRLIILLGVINGFLFVPPPPLFSSICRANAQYRGFSLARKPRFNYVLLGLVLFIFPAILLLLMTKKFLWKWWNKDKEVDNGYKMEPWHQGRAEPPSGPAAGTHAAGPYPPRADFGPPQNAREYV</sequence>
<feature type="transmembrane region" description="Helical" evidence="8">
    <location>
        <begin position="228"/>
        <end position="252"/>
    </location>
</feature>
<evidence type="ECO:0000256" key="6">
    <source>
        <dbReference type="ARBA" id="ARBA00023136"/>
    </source>
</evidence>
<dbReference type="CDD" id="cd09630">
    <property type="entry name" value="CDH_like_cytochrome"/>
    <property type="match status" value="1"/>
</dbReference>
<keyword evidence="3 8" id="KW-0812">Transmembrane</keyword>
<dbReference type="Gene3D" id="1.20.120.1770">
    <property type="match status" value="1"/>
</dbReference>
<keyword evidence="5 8" id="KW-1133">Transmembrane helix</keyword>
<evidence type="ECO:0000313" key="11">
    <source>
        <dbReference type="EMBL" id="KAK7754680.1"/>
    </source>
</evidence>
<dbReference type="InterPro" id="IPR036259">
    <property type="entry name" value="MFS_trans_sf"/>
</dbReference>
<dbReference type="Proteomes" id="UP001320420">
    <property type="component" value="Unassembled WGS sequence"/>
</dbReference>
<evidence type="ECO:0000256" key="4">
    <source>
        <dbReference type="ARBA" id="ARBA00022982"/>
    </source>
</evidence>
<evidence type="ECO:0000256" key="8">
    <source>
        <dbReference type="SAM" id="Phobius"/>
    </source>
</evidence>
<dbReference type="InterPro" id="IPR006593">
    <property type="entry name" value="Cyt_b561/ferric_Rdtase_TM"/>
</dbReference>
<accession>A0AAN9USY8</accession>
<comment type="subcellular location">
    <subcellularLocation>
        <location evidence="1">Membrane</location>
    </subcellularLocation>
</comment>
<gene>
    <name evidence="11" type="ORF">SLS62_003237</name>
</gene>
<protein>
    <recommendedName>
        <fullName evidence="10">DOMON domain-containing protein</fullName>
    </recommendedName>
</protein>
<keyword evidence="6 8" id="KW-0472">Membrane</keyword>
<name>A0AAN9USY8_9PEZI</name>
<dbReference type="InterPro" id="IPR005018">
    <property type="entry name" value="DOMON_domain"/>
</dbReference>
<keyword evidence="12" id="KW-1185">Reference proteome</keyword>
<dbReference type="Pfam" id="PF16010">
    <property type="entry name" value="CDH-cyt"/>
    <property type="match status" value="1"/>
</dbReference>
<dbReference type="PROSITE" id="PS50836">
    <property type="entry name" value="DOMON"/>
    <property type="match status" value="1"/>
</dbReference>
<feature type="chain" id="PRO_5042875088" description="DOMON domain-containing protein" evidence="9">
    <location>
        <begin position="26"/>
        <end position="459"/>
    </location>
</feature>
<dbReference type="EMBL" id="JAKJXP020000018">
    <property type="protein sequence ID" value="KAK7754680.1"/>
    <property type="molecule type" value="Genomic_DNA"/>
</dbReference>
<dbReference type="SMART" id="SM00665">
    <property type="entry name" value="B561"/>
    <property type="match status" value="1"/>
</dbReference>
<keyword evidence="4" id="KW-0249">Electron transport</keyword>
<dbReference type="Gene3D" id="2.60.40.1210">
    <property type="entry name" value="Cellobiose dehydrogenase, cytochrome domain"/>
    <property type="match status" value="1"/>
</dbReference>
<evidence type="ECO:0000259" key="10">
    <source>
        <dbReference type="PROSITE" id="PS50836"/>
    </source>
</evidence>
<feature type="transmembrane region" description="Helical" evidence="8">
    <location>
        <begin position="264"/>
        <end position="284"/>
    </location>
</feature>
<evidence type="ECO:0000313" key="12">
    <source>
        <dbReference type="Proteomes" id="UP001320420"/>
    </source>
</evidence>
<feature type="domain" description="DOMON" evidence="10">
    <location>
        <begin position="42"/>
        <end position="164"/>
    </location>
</feature>
<dbReference type="SUPFAM" id="SSF49344">
    <property type="entry name" value="CBD9-like"/>
    <property type="match status" value="1"/>
</dbReference>
<evidence type="ECO:0000256" key="1">
    <source>
        <dbReference type="ARBA" id="ARBA00004370"/>
    </source>
</evidence>
<dbReference type="SMART" id="SM00664">
    <property type="entry name" value="DoH"/>
    <property type="match status" value="1"/>
</dbReference>
<dbReference type="InterPro" id="IPR015920">
    <property type="entry name" value="Cellobiose_DH-like_cyt"/>
</dbReference>
<feature type="region of interest" description="Disordered" evidence="7">
    <location>
        <begin position="420"/>
        <end position="459"/>
    </location>
</feature>
<evidence type="ECO:0000256" key="3">
    <source>
        <dbReference type="ARBA" id="ARBA00022692"/>
    </source>
</evidence>
<feature type="signal peptide" evidence="9">
    <location>
        <begin position="1"/>
        <end position="25"/>
    </location>
</feature>
<feature type="transmembrane region" description="Helical" evidence="8">
    <location>
        <begin position="296"/>
        <end position="314"/>
    </location>
</feature>
<proteinExistence type="predicted"/>
<evidence type="ECO:0000256" key="5">
    <source>
        <dbReference type="ARBA" id="ARBA00022989"/>
    </source>
</evidence>
<comment type="caution">
    <text evidence="11">The sequence shown here is derived from an EMBL/GenBank/DDBJ whole genome shotgun (WGS) entry which is preliminary data.</text>
</comment>
<dbReference type="CDD" id="cd08760">
    <property type="entry name" value="Cyt_b561_FRRS1_like"/>
    <property type="match status" value="1"/>
</dbReference>
<evidence type="ECO:0000256" key="7">
    <source>
        <dbReference type="SAM" id="MobiDB-lite"/>
    </source>
</evidence>
<dbReference type="AlphaFoldDB" id="A0AAN9USY8"/>
<keyword evidence="2" id="KW-0813">Transport</keyword>
<feature type="transmembrane region" description="Helical" evidence="8">
    <location>
        <begin position="378"/>
        <end position="399"/>
    </location>
</feature>
<dbReference type="Pfam" id="PF03188">
    <property type="entry name" value="Cytochrom_B561"/>
    <property type="match status" value="1"/>
</dbReference>
<dbReference type="PANTHER" id="PTHR47797">
    <property type="entry name" value="DEHYDROGENASE, PUTATIVE (AFU_ORTHOLOGUE AFUA_8G05805)-RELATED"/>
    <property type="match status" value="1"/>
</dbReference>
<reference evidence="11 12" key="1">
    <citation type="submission" date="2024-02" db="EMBL/GenBank/DDBJ databases">
        <title>De novo assembly and annotation of 12 fungi associated with fruit tree decline syndrome in Ontario, Canada.</title>
        <authorList>
            <person name="Sulman M."/>
            <person name="Ellouze W."/>
            <person name="Ilyukhin E."/>
        </authorList>
    </citation>
    <scope>NUCLEOTIDE SEQUENCE [LARGE SCALE GENOMIC DNA]</scope>
    <source>
        <strain evidence="11 12">M11/M66-122</strain>
    </source>
</reference>
<organism evidence="11 12">
    <name type="scientific">Diatrype stigma</name>
    <dbReference type="NCBI Taxonomy" id="117547"/>
    <lineage>
        <taxon>Eukaryota</taxon>
        <taxon>Fungi</taxon>
        <taxon>Dikarya</taxon>
        <taxon>Ascomycota</taxon>
        <taxon>Pezizomycotina</taxon>
        <taxon>Sordariomycetes</taxon>
        <taxon>Xylariomycetidae</taxon>
        <taxon>Xylariales</taxon>
        <taxon>Diatrypaceae</taxon>
        <taxon>Diatrype</taxon>
    </lineage>
</organism>
<dbReference type="SUPFAM" id="SSF103473">
    <property type="entry name" value="MFS general substrate transporter"/>
    <property type="match status" value="1"/>
</dbReference>